<dbReference type="Proteomes" id="UP001160390">
    <property type="component" value="Unassembled WGS sequence"/>
</dbReference>
<reference evidence="3" key="1">
    <citation type="submission" date="2023-01" db="EMBL/GenBank/DDBJ databases">
        <authorList>
            <person name="Piombo E."/>
        </authorList>
    </citation>
    <scope>NUCLEOTIDE SEQUENCE</scope>
</reference>
<evidence type="ECO:0000259" key="2">
    <source>
        <dbReference type="Pfam" id="PF24355"/>
    </source>
</evidence>
<proteinExistence type="predicted"/>
<feature type="compositionally biased region" description="Basic and acidic residues" evidence="1">
    <location>
        <begin position="547"/>
        <end position="571"/>
    </location>
</feature>
<comment type="caution">
    <text evidence="3">The sequence shown here is derived from an EMBL/GenBank/DDBJ whole genome shotgun (WGS) entry which is preliminary data.</text>
</comment>
<feature type="compositionally biased region" description="Polar residues" evidence="1">
    <location>
        <begin position="123"/>
        <end position="139"/>
    </location>
</feature>
<feature type="compositionally biased region" description="Basic and acidic residues" evidence="1">
    <location>
        <begin position="41"/>
        <end position="52"/>
    </location>
</feature>
<evidence type="ECO:0000313" key="4">
    <source>
        <dbReference type="Proteomes" id="UP001160390"/>
    </source>
</evidence>
<feature type="compositionally biased region" description="Basic residues" evidence="1">
    <location>
        <begin position="445"/>
        <end position="457"/>
    </location>
</feature>
<organism evidence="3 4">
    <name type="scientific">Clonostachys chloroleuca</name>
    <dbReference type="NCBI Taxonomy" id="1926264"/>
    <lineage>
        <taxon>Eukaryota</taxon>
        <taxon>Fungi</taxon>
        <taxon>Dikarya</taxon>
        <taxon>Ascomycota</taxon>
        <taxon>Pezizomycotina</taxon>
        <taxon>Sordariomycetes</taxon>
        <taxon>Hypocreomycetidae</taxon>
        <taxon>Hypocreales</taxon>
        <taxon>Bionectriaceae</taxon>
        <taxon>Clonostachys</taxon>
    </lineage>
</organism>
<accession>A0AA35MFP6</accession>
<feature type="region of interest" description="Disordered" evidence="1">
    <location>
        <begin position="394"/>
        <end position="614"/>
    </location>
</feature>
<protein>
    <recommendedName>
        <fullName evidence="2">DUF7514 domain-containing protein</fullName>
    </recommendedName>
</protein>
<feature type="region of interest" description="Disordered" evidence="1">
    <location>
        <begin position="1"/>
        <end position="73"/>
    </location>
</feature>
<dbReference type="PANTHER" id="PTHR39611:SF2">
    <property type="entry name" value="HYDROXYPROLINE-RICH GLYCOPROTEIN DZ-HRGP"/>
    <property type="match status" value="1"/>
</dbReference>
<evidence type="ECO:0000256" key="1">
    <source>
        <dbReference type="SAM" id="MobiDB-lite"/>
    </source>
</evidence>
<sequence>MAVAEIASHDTMSKPIITLMEDAPRRSSDDVDASPVYTSHNLDDDLVSRIEKQGQGSTDASEGRAVTKRVPRKLKFQATVEDVSTPLLSASAFPKPAPESAPLSATTEVIPPEAAPSPRGRGSKTQPQPSDDAPRSSSPFVHRSDIDPVIKDKVPSSRSRDVPRVHFQDRSVPSPTVATTTTKVHHNARQNSSRPRAPKETDLSPVDLKWGRLVDDHGQPTKRLENILHGVADYMIAEYEPVNSIVITPEKLLRLYKSYNCKQELLPFDCLFDCYDIEEYRDLQCVYTALRCEHFLVSSQPGSPPDIPALTPAGFAKWMSIFILATPDQEAYRLDSIVERLPIQCKGAAGEIERLPKQLSRHLLPEKHDEESRVLVLSAYNRAFQRSAMRHAEIESSLVSSSRRSSRSTVYANDRQRRARRDDSTPRYSREKRMREPDSPERSKRDRSRRAQSRRRKSEYGDNESTTTTHRRRHHHSPGRSPQRSPERSSRRRRTDSSPSHHHRTYSPFSTSSRRHSGSGDDAPRQSSPSSRWTMPLFRGRSSIGGSDDHRRRSRDLTPEDNTRQSRRDSDYVMSSSRYPGESRRSSAETSPRSGFEEEPRRSERRRQASVSVY</sequence>
<evidence type="ECO:0000313" key="3">
    <source>
        <dbReference type="EMBL" id="CAI6095331.1"/>
    </source>
</evidence>
<feature type="compositionally biased region" description="Basic and acidic residues" evidence="1">
    <location>
        <begin position="142"/>
        <end position="169"/>
    </location>
</feature>
<feature type="compositionally biased region" description="Low complexity" evidence="1">
    <location>
        <begin position="171"/>
        <end position="182"/>
    </location>
</feature>
<feature type="compositionally biased region" description="Basic residues" evidence="1">
    <location>
        <begin position="469"/>
        <end position="478"/>
    </location>
</feature>
<feature type="compositionally biased region" description="Basic and acidic residues" evidence="1">
    <location>
        <begin position="414"/>
        <end position="444"/>
    </location>
</feature>
<feature type="domain" description="DUF7514" evidence="2">
    <location>
        <begin position="211"/>
        <end position="376"/>
    </location>
</feature>
<name>A0AA35MFP6_9HYPO</name>
<dbReference type="EMBL" id="CABFNP030001265">
    <property type="protein sequence ID" value="CAI6095331.1"/>
    <property type="molecule type" value="Genomic_DNA"/>
</dbReference>
<dbReference type="InterPro" id="IPR055936">
    <property type="entry name" value="DUF7514"/>
</dbReference>
<dbReference type="PANTHER" id="PTHR39611">
    <property type="entry name" value="HYDROXYPROLINE-RICH GLYCOPROTEIN DZ-HRGP-RELATED"/>
    <property type="match status" value="1"/>
</dbReference>
<feature type="region of interest" description="Disordered" evidence="1">
    <location>
        <begin position="89"/>
        <end position="204"/>
    </location>
</feature>
<keyword evidence="4" id="KW-1185">Reference proteome</keyword>
<dbReference type="Pfam" id="PF24355">
    <property type="entry name" value="DUF7514"/>
    <property type="match status" value="1"/>
</dbReference>
<feature type="compositionally biased region" description="Basic residues" evidence="1">
    <location>
        <begin position="490"/>
        <end position="505"/>
    </location>
</feature>
<dbReference type="AlphaFoldDB" id="A0AA35MFP6"/>
<gene>
    <name evidence="3" type="ORF">CCHLO57077_00012610</name>
</gene>